<evidence type="ECO:0000313" key="2">
    <source>
        <dbReference type="Proteomes" id="UP000199513"/>
    </source>
</evidence>
<reference evidence="1 2" key="1">
    <citation type="submission" date="2016-10" db="EMBL/GenBank/DDBJ databases">
        <authorList>
            <person name="de Groot N.N."/>
        </authorList>
    </citation>
    <scope>NUCLEOTIDE SEQUENCE [LARGE SCALE GENOMIC DNA]</scope>
    <source>
        <strain>GEY</strain>
        <strain evidence="2">DSM 9560</strain>
    </source>
</reference>
<keyword evidence="2" id="KW-1185">Reference proteome</keyword>
<sequence>MRKYTFTFFYFIFFLFFLVIEACSPTASSKENEKRYFDLASFVQKQVDKLSKQSLLVEKKIYLDGKQQKIFSDSINWAKELALFKEADVNSPSLVGSYDIKEDKQAHTLSYLAKEDRVKVREIQLVLGGDGSIENINVEEVKIVYAENNQLYEISRKMSMKVKNEQLHAYTIQGFQKVVFKDSMVYEINGIIKPKNQ</sequence>
<accession>A0A1I2HPG5</accession>
<organism evidence="1 2">
    <name type="scientific">Thermoflexibacter ruber</name>
    <dbReference type="NCBI Taxonomy" id="1003"/>
    <lineage>
        <taxon>Bacteria</taxon>
        <taxon>Pseudomonadati</taxon>
        <taxon>Bacteroidota</taxon>
        <taxon>Cytophagia</taxon>
        <taxon>Cytophagales</taxon>
        <taxon>Thermoflexibacteraceae</taxon>
        <taxon>Thermoflexibacter</taxon>
    </lineage>
</organism>
<dbReference type="STRING" id="1003.SAMN04488541_102526"/>
<name>A0A1I2HPG5_9BACT</name>
<proteinExistence type="predicted"/>
<protein>
    <submittedName>
        <fullName evidence="1">Uncharacterized protein</fullName>
    </submittedName>
</protein>
<dbReference type="Proteomes" id="UP000199513">
    <property type="component" value="Unassembled WGS sequence"/>
</dbReference>
<dbReference type="AlphaFoldDB" id="A0A1I2HPG5"/>
<gene>
    <name evidence="1" type="ORF">SAMN04488541_102526</name>
</gene>
<evidence type="ECO:0000313" key="1">
    <source>
        <dbReference type="EMBL" id="SFF31323.1"/>
    </source>
</evidence>
<dbReference type="EMBL" id="FONY01000025">
    <property type="protein sequence ID" value="SFF31323.1"/>
    <property type="molecule type" value="Genomic_DNA"/>
</dbReference>
<dbReference type="RefSeq" id="WP_091546751.1">
    <property type="nucleotide sequence ID" value="NZ_FONY01000025.1"/>
</dbReference>
<dbReference type="OrthoDB" id="794757at2"/>